<feature type="transmembrane region" description="Helical" evidence="13">
    <location>
        <begin position="155"/>
        <end position="177"/>
    </location>
</feature>
<evidence type="ECO:0000256" key="2">
    <source>
        <dbReference type="ARBA" id="ARBA00004141"/>
    </source>
</evidence>
<dbReference type="PANTHER" id="PTHR10106:SF43">
    <property type="entry name" value="CYTOCHROME B561 FAMILY PROTEIN, EXPRESSED"/>
    <property type="match status" value="1"/>
</dbReference>
<dbReference type="PANTHER" id="PTHR10106">
    <property type="entry name" value="CYTOCHROME B561-RELATED"/>
    <property type="match status" value="1"/>
</dbReference>
<evidence type="ECO:0000256" key="6">
    <source>
        <dbReference type="ARBA" id="ARBA00022723"/>
    </source>
</evidence>
<evidence type="ECO:0000256" key="8">
    <source>
        <dbReference type="ARBA" id="ARBA00022989"/>
    </source>
</evidence>
<keyword evidence="9" id="KW-0408">Iron</keyword>
<feature type="transmembrane region" description="Helical" evidence="13">
    <location>
        <begin position="124"/>
        <end position="143"/>
    </location>
</feature>
<organism evidence="15">
    <name type="scientific">Opuntia streptacantha</name>
    <name type="common">Prickly pear cactus</name>
    <name type="synonym">Opuntia cardona</name>
    <dbReference type="NCBI Taxonomy" id="393608"/>
    <lineage>
        <taxon>Eukaryota</taxon>
        <taxon>Viridiplantae</taxon>
        <taxon>Streptophyta</taxon>
        <taxon>Embryophyta</taxon>
        <taxon>Tracheophyta</taxon>
        <taxon>Spermatophyta</taxon>
        <taxon>Magnoliopsida</taxon>
        <taxon>eudicotyledons</taxon>
        <taxon>Gunneridae</taxon>
        <taxon>Pentapetalae</taxon>
        <taxon>Caryophyllales</taxon>
        <taxon>Cactineae</taxon>
        <taxon>Cactaceae</taxon>
        <taxon>Opuntioideae</taxon>
        <taxon>Opuntia</taxon>
    </lineage>
</organism>
<dbReference type="AlphaFoldDB" id="A0A7C8YXA2"/>
<dbReference type="GO" id="GO:0016020">
    <property type="term" value="C:membrane"/>
    <property type="evidence" value="ECO:0007669"/>
    <property type="project" value="UniProtKB-SubCell"/>
</dbReference>
<dbReference type="GO" id="GO:0140571">
    <property type="term" value="F:transmembrane ascorbate ferrireductase activity"/>
    <property type="evidence" value="ECO:0007669"/>
    <property type="project" value="UniProtKB-EC"/>
</dbReference>
<evidence type="ECO:0000259" key="14">
    <source>
        <dbReference type="PROSITE" id="PS50939"/>
    </source>
</evidence>
<evidence type="ECO:0000256" key="11">
    <source>
        <dbReference type="ARBA" id="ARBA00024225"/>
    </source>
</evidence>
<dbReference type="Pfam" id="PF03188">
    <property type="entry name" value="Cytochrom_B561"/>
    <property type="match status" value="1"/>
</dbReference>
<proteinExistence type="predicted"/>
<feature type="transmembrane region" description="Helical" evidence="13">
    <location>
        <begin position="197"/>
        <end position="215"/>
    </location>
</feature>
<reference evidence="15" key="1">
    <citation type="journal article" date="2013" name="J. Plant Res.">
        <title>Effect of fungi and light on seed germination of three Opuntia species from semiarid lands of central Mexico.</title>
        <authorList>
            <person name="Delgado-Sanchez P."/>
            <person name="Jimenez-Bremont J.F."/>
            <person name="Guerrero-Gonzalez Mde L."/>
            <person name="Flores J."/>
        </authorList>
    </citation>
    <scope>NUCLEOTIDE SEQUENCE</scope>
    <source>
        <tissue evidence="15">Cladode</tissue>
    </source>
</reference>
<keyword evidence="4" id="KW-0349">Heme</keyword>
<name>A0A7C8YXA2_OPUST</name>
<feature type="domain" description="Cytochrome b561" evidence="14">
    <location>
        <begin position="15"/>
        <end position="214"/>
    </location>
</feature>
<comment type="catalytic activity">
    <reaction evidence="12">
        <text>Fe(3+)(out) + L-ascorbate(in) = monodehydro-L-ascorbate radical(in) + Fe(2+)(out) + H(+)</text>
        <dbReference type="Rhea" id="RHEA:30403"/>
        <dbReference type="ChEBI" id="CHEBI:15378"/>
        <dbReference type="ChEBI" id="CHEBI:29033"/>
        <dbReference type="ChEBI" id="CHEBI:29034"/>
        <dbReference type="ChEBI" id="CHEBI:38290"/>
        <dbReference type="ChEBI" id="CHEBI:59513"/>
        <dbReference type="EC" id="7.2.1.3"/>
    </reaction>
</comment>
<evidence type="ECO:0000256" key="4">
    <source>
        <dbReference type="ARBA" id="ARBA00022617"/>
    </source>
</evidence>
<evidence type="ECO:0000256" key="1">
    <source>
        <dbReference type="ARBA" id="ARBA00001970"/>
    </source>
</evidence>
<evidence type="ECO:0000256" key="12">
    <source>
        <dbReference type="ARBA" id="ARBA00051575"/>
    </source>
</evidence>
<evidence type="ECO:0000256" key="13">
    <source>
        <dbReference type="SAM" id="Phobius"/>
    </source>
</evidence>
<dbReference type="Gene3D" id="1.20.120.1770">
    <property type="match status" value="1"/>
</dbReference>
<evidence type="ECO:0000256" key="7">
    <source>
        <dbReference type="ARBA" id="ARBA00022982"/>
    </source>
</evidence>
<keyword evidence="7" id="KW-0249">Electron transport</keyword>
<keyword evidence="3" id="KW-0813">Transport</keyword>
<evidence type="ECO:0000256" key="10">
    <source>
        <dbReference type="ARBA" id="ARBA00023136"/>
    </source>
</evidence>
<sequence length="218" mass="24381">MKGSPRARPVTATVLAHLLAVAVIALVLVWLLHFREGLAFRSHVKPKIFNIHPLLMIIGVILIGGEAIMAYKTIPGEKRAQKRVHLILHLLALLIGAIGIYAVFKFHEELKIPHVYTLHSWLGIITIFLYTIQWLWSFLIFALPHSRTATRTAVAPWHVFGGMVIFVLAICTSLMGLGEKFIFSKLQRSQEALVVNFLGLLIILFGVSVIFGVSFSRL</sequence>
<dbReference type="SMART" id="SM00665">
    <property type="entry name" value="B561"/>
    <property type="match status" value="1"/>
</dbReference>
<accession>A0A7C8YXA2</accession>
<reference evidence="15" key="2">
    <citation type="submission" date="2020-07" db="EMBL/GenBank/DDBJ databases">
        <authorList>
            <person name="Vera ALvarez R."/>
            <person name="Arias-Moreno D.M."/>
            <person name="Jimenez-Jacinto V."/>
            <person name="Jimenez-Bremont J.F."/>
            <person name="Swaminathan K."/>
            <person name="Moose S.P."/>
            <person name="Guerrero-Gonzalez M.L."/>
            <person name="Marino-Ramirez L."/>
            <person name="Landsman D."/>
            <person name="Rodriguez-Kessler M."/>
            <person name="Delgado-Sanchez P."/>
        </authorList>
    </citation>
    <scope>NUCLEOTIDE SEQUENCE</scope>
    <source>
        <tissue evidence="15">Cladode</tissue>
    </source>
</reference>
<evidence type="ECO:0000256" key="3">
    <source>
        <dbReference type="ARBA" id="ARBA00022448"/>
    </source>
</evidence>
<protein>
    <recommendedName>
        <fullName evidence="11">ascorbate ferrireductase (transmembrane)</fullName>
        <ecNumber evidence="11">7.2.1.3</ecNumber>
    </recommendedName>
</protein>
<feature type="transmembrane region" description="Helical" evidence="13">
    <location>
        <begin position="12"/>
        <end position="34"/>
    </location>
</feature>
<keyword evidence="10 13" id="KW-0472">Membrane</keyword>
<evidence type="ECO:0000256" key="9">
    <source>
        <dbReference type="ARBA" id="ARBA00023004"/>
    </source>
</evidence>
<keyword evidence="8 13" id="KW-1133">Transmembrane helix</keyword>
<keyword evidence="6" id="KW-0479">Metal-binding</keyword>
<dbReference type="EMBL" id="GISG01068088">
    <property type="protein sequence ID" value="MBA4629036.1"/>
    <property type="molecule type" value="Transcribed_RNA"/>
</dbReference>
<feature type="transmembrane region" description="Helical" evidence="13">
    <location>
        <begin position="54"/>
        <end position="74"/>
    </location>
</feature>
<dbReference type="FunFam" id="1.20.120.1770:FF:000001">
    <property type="entry name" value="Cytochrome b reductase 1"/>
    <property type="match status" value="1"/>
</dbReference>
<dbReference type="EC" id="7.2.1.3" evidence="11"/>
<dbReference type="InterPro" id="IPR006593">
    <property type="entry name" value="Cyt_b561/ferric_Rdtase_TM"/>
</dbReference>
<keyword evidence="5 13" id="KW-0812">Transmembrane</keyword>
<dbReference type="InterPro" id="IPR043205">
    <property type="entry name" value="CYB561/CYBRD1-like"/>
</dbReference>
<feature type="transmembrane region" description="Helical" evidence="13">
    <location>
        <begin position="86"/>
        <end position="104"/>
    </location>
</feature>
<dbReference type="PROSITE" id="PS50939">
    <property type="entry name" value="CYTOCHROME_B561"/>
    <property type="match status" value="1"/>
</dbReference>
<evidence type="ECO:0000313" key="15">
    <source>
        <dbReference type="EMBL" id="MBA4629036.1"/>
    </source>
</evidence>
<dbReference type="GO" id="GO:0046872">
    <property type="term" value="F:metal ion binding"/>
    <property type="evidence" value="ECO:0007669"/>
    <property type="project" value="UniProtKB-KW"/>
</dbReference>
<comment type="cofactor">
    <cofactor evidence="1">
        <name>heme b</name>
        <dbReference type="ChEBI" id="CHEBI:60344"/>
    </cofactor>
</comment>
<comment type="subcellular location">
    <subcellularLocation>
        <location evidence="2">Membrane</location>
        <topology evidence="2">Multi-pass membrane protein</topology>
    </subcellularLocation>
</comment>
<evidence type="ECO:0000256" key="5">
    <source>
        <dbReference type="ARBA" id="ARBA00022692"/>
    </source>
</evidence>